<name>A0A9P4NCZ6_9PLEO</name>
<gene>
    <name evidence="1" type="ORF">CC78DRAFT_573211</name>
</gene>
<dbReference type="AlphaFoldDB" id="A0A9P4NCZ6"/>
<protein>
    <submittedName>
        <fullName evidence="1">Uncharacterized protein</fullName>
    </submittedName>
</protein>
<comment type="caution">
    <text evidence="1">The sequence shown here is derived from an EMBL/GenBank/DDBJ whole genome shotgun (WGS) entry which is preliminary data.</text>
</comment>
<dbReference type="Proteomes" id="UP000800093">
    <property type="component" value="Unassembled WGS sequence"/>
</dbReference>
<evidence type="ECO:0000313" key="1">
    <source>
        <dbReference type="EMBL" id="KAF2270853.1"/>
    </source>
</evidence>
<proteinExistence type="predicted"/>
<sequence length="101" mass="11037">MRCKDIQNIPLMCIFGLIQTLVVSGALGREKWLEAPQKKAGGSAGPHDYWRCCGRLTSIVDVSVRIPGAAPRGKASAGRVEEREALLWPEPVEWDASDFTA</sequence>
<accession>A0A9P4NCZ6</accession>
<evidence type="ECO:0000313" key="2">
    <source>
        <dbReference type="Proteomes" id="UP000800093"/>
    </source>
</evidence>
<organism evidence="1 2">
    <name type="scientific">Lojkania enalia</name>
    <dbReference type="NCBI Taxonomy" id="147567"/>
    <lineage>
        <taxon>Eukaryota</taxon>
        <taxon>Fungi</taxon>
        <taxon>Dikarya</taxon>
        <taxon>Ascomycota</taxon>
        <taxon>Pezizomycotina</taxon>
        <taxon>Dothideomycetes</taxon>
        <taxon>Pleosporomycetidae</taxon>
        <taxon>Pleosporales</taxon>
        <taxon>Pleosporales incertae sedis</taxon>
        <taxon>Lojkania</taxon>
    </lineage>
</organism>
<dbReference type="EMBL" id="ML986578">
    <property type="protein sequence ID" value="KAF2270853.1"/>
    <property type="molecule type" value="Genomic_DNA"/>
</dbReference>
<keyword evidence="2" id="KW-1185">Reference proteome</keyword>
<reference evidence="2" key="1">
    <citation type="journal article" date="2020" name="Stud. Mycol.">
        <title>101 Dothideomycetes genomes: A test case for predicting lifestyles and emergence of pathogens.</title>
        <authorList>
            <person name="Haridas S."/>
            <person name="Albert R."/>
            <person name="Binder M."/>
            <person name="Bloem J."/>
            <person name="LaButti K."/>
            <person name="Salamov A."/>
            <person name="Andreopoulos B."/>
            <person name="Baker S."/>
            <person name="Barry K."/>
            <person name="Bills G."/>
            <person name="Bluhm B."/>
            <person name="Cannon C."/>
            <person name="Castanera R."/>
            <person name="Culley D."/>
            <person name="Daum C."/>
            <person name="Ezra D."/>
            <person name="Gonzalez J."/>
            <person name="Henrissat B."/>
            <person name="Kuo A."/>
            <person name="Liang C."/>
            <person name="Lipzen A."/>
            <person name="Lutzoni F."/>
            <person name="Magnuson J."/>
            <person name="Mondo S."/>
            <person name="Nolan M."/>
            <person name="Ohm R."/>
            <person name="Pangilinan J."/>
            <person name="Park H.-J."/>
            <person name="Ramirez L."/>
            <person name="Alfaro M."/>
            <person name="Sun H."/>
            <person name="Tritt A."/>
            <person name="Yoshinaga Y."/>
            <person name="Zwiers L.-H."/>
            <person name="Turgeon B."/>
            <person name="Goodwin S."/>
            <person name="Spatafora J."/>
            <person name="Crous P."/>
            <person name="Grigoriev I."/>
        </authorList>
    </citation>
    <scope>NUCLEOTIDE SEQUENCE [LARGE SCALE GENOMIC DNA]</scope>
    <source>
        <strain evidence="2">CBS 304.66</strain>
    </source>
</reference>